<accession>A0ABN7X9P0</accession>
<evidence type="ECO:0000313" key="1">
    <source>
        <dbReference type="EMBL" id="CAG8849210.1"/>
    </source>
</evidence>
<keyword evidence="2" id="KW-1185">Reference proteome</keyword>
<sequence length="42" mass="5107">SNLHEKSDENVPPSQRRKIKNFALEDLFNEQKINWNRRKVVK</sequence>
<reference evidence="1 2" key="1">
    <citation type="submission" date="2021-06" db="EMBL/GenBank/DDBJ databases">
        <authorList>
            <person name="Kallberg Y."/>
            <person name="Tangrot J."/>
            <person name="Rosling A."/>
        </authorList>
    </citation>
    <scope>NUCLEOTIDE SEQUENCE [LARGE SCALE GENOMIC DNA]</scope>
    <source>
        <strain evidence="1 2">120-4 pot B 10/14</strain>
    </source>
</reference>
<name>A0ABN7X9P0_GIGMA</name>
<protein>
    <submittedName>
        <fullName evidence="1">22716_t:CDS:1</fullName>
    </submittedName>
</protein>
<feature type="non-terminal residue" evidence="1">
    <location>
        <position position="1"/>
    </location>
</feature>
<dbReference type="EMBL" id="CAJVQB010095248">
    <property type="protein sequence ID" value="CAG8849210.1"/>
    <property type="molecule type" value="Genomic_DNA"/>
</dbReference>
<comment type="caution">
    <text evidence="1">The sequence shown here is derived from an EMBL/GenBank/DDBJ whole genome shotgun (WGS) entry which is preliminary data.</text>
</comment>
<gene>
    <name evidence="1" type="ORF">GMARGA_LOCUS39590</name>
</gene>
<proteinExistence type="predicted"/>
<organism evidence="1 2">
    <name type="scientific">Gigaspora margarita</name>
    <dbReference type="NCBI Taxonomy" id="4874"/>
    <lineage>
        <taxon>Eukaryota</taxon>
        <taxon>Fungi</taxon>
        <taxon>Fungi incertae sedis</taxon>
        <taxon>Mucoromycota</taxon>
        <taxon>Glomeromycotina</taxon>
        <taxon>Glomeromycetes</taxon>
        <taxon>Diversisporales</taxon>
        <taxon>Gigasporaceae</taxon>
        <taxon>Gigaspora</taxon>
    </lineage>
</organism>
<dbReference type="Proteomes" id="UP000789901">
    <property type="component" value="Unassembled WGS sequence"/>
</dbReference>
<evidence type="ECO:0000313" key="2">
    <source>
        <dbReference type="Proteomes" id="UP000789901"/>
    </source>
</evidence>
<feature type="non-terminal residue" evidence="1">
    <location>
        <position position="42"/>
    </location>
</feature>